<sequence length="256" mass="28835">MSNWKRFFFKQQPQSTDPLDPRRGEPLVGGRRQGESENPYLAARRTWNDHVGSVVASRMAWQVMGLLCLMISLAAVGGLIYIGSQSKFIPYIVQTDKLGAAVAFGRADQTSTVDQRVIQARIASFIADARLVTPDISLQRAAVFRVYAVLSSNDAATKKMNEWLNGTPESRPFTRAETETVSVEIKSVLQQTPETYQVDWEETTRDRSGSLKKAPELWRAMVTVYQAETNPAVSEQELMMNPIRLFVRDFSWSKPL</sequence>
<feature type="region of interest" description="Disordered" evidence="5">
    <location>
        <begin position="12"/>
        <end position="35"/>
    </location>
</feature>
<evidence type="ECO:0000256" key="2">
    <source>
        <dbReference type="ARBA" id="ARBA00022692"/>
    </source>
</evidence>
<dbReference type="AlphaFoldDB" id="A0A562PP10"/>
<evidence type="ECO:0000256" key="1">
    <source>
        <dbReference type="ARBA" id="ARBA00004167"/>
    </source>
</evidence>
<accession>A0A562PP10</accession>
<evidence type="ECO:0000256" key="6">
    <source>
        <dbReference type="SAM" id="Phobius"/>
    </source>
</evidence>
<reference evidence="8 9" key="1">
    <citation type="journal article" date="2015" name="Stand. Genomic Sci.">
        <title>Genomic Encyclopedia of Bacterial and Archaeal Type Strains, Phase III: the genomes of soil and plant-associated and newly described type strains.</title>
        <authorList>
            <person name="Whitman W.B."/>
            <person name="Woyke T."/>
            <person name="Klenk H.P."/>
            <person name="Zhou Y."/>
            <person name="Lilburn T.G."/>
            <person name="Beck B.J."/>
            <person name="De Vos P."/>
            <person name="Vandamme P."/>
            <person name="Eisen J.A."/>
            <person name="Garrity G."/>
            <person name="Hugenholtz P."/>
            <person name="Kyrpides N.C."/>
        </authorList>
    </citation>
    <scope>NUCLEOTIDE SEQUENCE [LARGE SCALE GENOMIC DNA]</scope>
    <source>
        <strain evidence="8 9">CGMCC 1.6858</strain>
    </source>
</reference>
<keyword evidence="2 6" id="KW-0812">Transmembrane</keyword>
<dbReference type="InterPro" id="IPR007430">
    <property type="entry name" value="VirB8"/>
</dbReference>
<comment type="subcellular location">
    <subcellularLocation>
        <location evidence="1">Membrane</location>
        <topology evidence="1">Single-pass membrane protein</topology>
    </subcellularLocation>
</comment>
<dbReference type="GO" id="GO:0016020">
    <property type="term" value="C:membrane"/>
    <property type="evidence" value="ECO:0007669"/>
    <property type="project" value="UniProtKB-SubCell"/>
</dbReference>
<proteinExistence type="predicted"/>
<dbReference type="Proteomes" id="UP000316905">
    <property type="component" value="Unassembled WGS sequence"/>
</dbReference>
<comment type="caution">
    <text evidence="8">The sequence shown here is derived from an EMBL/GenBank/DDBJ whole genome shotgun (WGS) entry which is preliminary data.</text>
</comment>
<feature type="domain" description="Bacterial virulence protein VirB8" evidence="7">
    <location>
        <begin position="43"/>
        <end position="254"/>
    </location>
</feature>
<name>A0A562PP10_9PSED</name>
<evidence type="ECO:0000256" key="4">
    <source>
        <dbReference type="ARBA" id="ARBA00023136"/>
    </source>
</evidence>
<dbReference type="NCBIfam" id="NF010462">
    <property type="entry name" value="PRK13887.1"/>
    <property type="match status" value="1"/>
</dbReference>
<dbReference type="InterPro" id="IPR032710">
    <property type="entry name" value="NTF2-like_dom_sf"/>
</dbReference>
<keyword evidence="3 6" id="KW-1133">Transmembrane helix</keyword>
<evidence type="ECO:0000313" key="8">
    <source>
        <dbReference type="EMBL" id="TWI46164.1"/>
    </source>
</evidence>
<dbReference type="RefSeq" id="WP_145145980.1">
    <property type="nucleotide sequence ID" value="NZ_VLKY01000033.1"/>
</dbReference>
<evidence type="ECO:0000259" key="7">
    <source>
        <dbReference type="Pfam" id="PF04335"/>
    </source>
</evidence>
<dbReference type="EMBL" id="VLKY01000033">
    <property type="protein sequence ID" value="TWI46164.1"/>
    <property type="molecule type" value="Genomic_DNA"/>
</dbReference>
<dbReference type="CDD" id="cd16425">
    <property type="entry name" value="TrbF"/>
    <property type="match status" value="1"/>
</dbReference>
<protein>
    <submittedName>
        <fullName evidence="8">Type IV secretion system protein VirB5</fullName>
    </submittedName>
</protein>
<evidence type="ECO:0000313" key="9">
    <source>
        <dbReference type="Proteomes" id="UP000316905"/>
    </source>
</evidence>
<dbReference type="InterPro" id="IPR035658">
    <property type="entry name" value="TrbF"/>
</dbReference>
<keyword evidence="4 6" id="KW-0472">Membrane</keyword>
<dbReference type="Pfam" id="PF04335">
    <property type="entry name" value="VirB8"/>
    <property type="match status" value="1"/>
</dbReference>
<evidence type="ECO:0000256" key="3">
    <source>
        <dbReference type="ARBA" id="ARBA00022989"/>
    </source>
</evidence>
<feature type="transmembrane region" description="Helical" evidence="6">
    <location>
        <begin position="59"/>
        <end position="82"/>
    </location>
</feature>
<dbReference type="SUPFAM" id="SSF54427">
    <property type="entry name" value="NTF2-like"/>
    <property type="match status" value="1"/>
</dbReference>
<organism evidence="8 9">
    <name type="scientific">Pseudomonas duriflava</name>
    <dbReference type="NCBI Taxonomy" id="459528"/>
    <lineage>
        <taxon>Bacteria</taxon>
        <taxon>Pseudomonadati</taxon>
        <taxon>Pseudomonadota</taxon>
        <taxon>Gammaproteobacteria</taxon>
        <taxon>Pseudomonadales</taxon>
        <taxon>Pseudomonadaceae</taxon>
        <taxon>Pseudomonas</taxon>
    </lineage>
</organism>
<dbReference type="Gene3D" id="3.10.450.230">
    <property type="entry name" value="VirB8 protein"/>
    <property type="match status" value="1"/>
</dbReference>
<gene>
    <name evidence="8" type="ORF">IQ22_04539</name>
</gene>
<keyword evidence="9" id="KW-1185">Reference proteome</keyword>
<dbReference type="OrthoDB" id="9778195at2"/>
<evidence type="ECO:0000256" key="5">
    <source>
        <dbReference type="SAM" id="MobiDB-lite"/>
    </source>
</evidence>